<name>A0A0M4L7Z1_9HYPH</name>
<dbReference type="SUPFAM" id="SSF143011">
    <property type="entry name" value="RelE-like"/>
    <property type="match status" value="1"/>
</dbReference>
<organism evidence="1 2">
    <name type="scientific">Bartonella ancashensis</name>
    <dbReference type="NCBI Taxonomy" id="1318743"/>
    <lineage>
        <taxon>Bacteria</taxon>
        <taxon>Pseudomonadati</taxon>
        <taxon>Pseudomonadota</taxon>
        <taxon>Alphaproteobacteria</taxon>
        <taxon>Hyphomicrobiales</taxon>
        <taxon>Bartonellaceae</taxon>
        <taxon>Bartonella</taxon>
    </lineage>
</organism>
<dbReference type="STRING" id="1318743.PU02_1344"/>
<dbReference type="RefSeq" id="WP_414947490.1">
    <property type="nucleotide sequence ID" value="NZ_CP180576.1"/>
</dbReference>
<keyword evidence="2" id="KW-1185">Reference proteome</keyword>
<gene>
    <name evidence="1" type="ORF">PU02_1344</name>
</gene>
<dbReference type="PATRIC" id="fig|1318743.3.peg.1359"/>
<proteinExistence type="predicted"/>
<dbReference type="AlphaFoldDB" id="A0A0M4L7Z1"/>
<protein>
    <submittedName>
        <fullName evidence="1">HigB toxin protein</fullName>
    </submittedName>
</protein>
<dbReference type="InterPro" id="IPR007711">
    <property type="entry name" value="HigB-1"/>
</dbReference>
<evidence type="ECO:0000313" key="1">
    <source>
        <dbReference type="EMBL" id="ALE04158.1"/>
    </source>
</evidence>
<dbReference type="PANTHER" id="PTHR40266">
    <property type="entry name" value="TOXIN HIGB-1"/>
    <property type="match status" value="1"/>
</dbReference>
<dbReference type="Gene3D" id="3.30.2310.20">
    <property type="entry name" value="RelE-like"/>
    <property type="match status" value="1"/>
</dbReference>
<dbReference type="KEGG" id="banc:PU02_1344"/>
<accession>A0A0M4L7Z1</accession>
<dbReference type="Proteomes" id="UP000057213">
    <property type="component" value="Chromosome"/>
</dbReference>
<dbReference type="EMBL" id="CP010401">
    <property type="protein sequence ID" value="ALE04158.1"/>
    <property type="molecule type" value="Genomic_DNA"/>
</dbReference>
<reference evidence="1 2" key="1">
    <citation type="journal article" date="2015" name="Genome Announc.">
        <title>Complete Genome Sequence of Bartonella ancashensis Strain 20.00, Isolated from the Blood of a Patient with Verruga Peruana.</title>
        <authorList>
            <person name="Hang J."/>
            <person name="Mullins K.E."/>
            <person name="Clifford R.J."/>
            <person name="Onmus-Leone F."/>
            <person name="Yang Y."/>
            <person name="Jiang J."/>
            <person name="Leguia M."/>
            <person name="Kasper M.R."/>
            <person name="Maguina C."/>
            <person name="Lesho E.P."/>
            <person name="Jarman R.G."/>
            <person name="Richards A.L."/>
            <person name="Blazes D."/>
        </authorList>
    </citation>
    <scope>NUCLEOTIDE SEQUENCE [LARGE SCALE GENOMIC DNA]</scope>
    <source>
        <strain evidence="1 2">20.00</strain>
    </source>
</reference>
<dbReference type="PANTHER" id="PTHR40266:SF2">
    <property type="entry name" value="TOXIN HIGB-1"/>
    <property type="match status" value="1"/>
</dbReference>
<dbReference type="Pfam" id="PF05015">
    <property type="entry name" value="HigB-like_toxin"/>
    <property type="match status" value="1"/>
</dbReference>
<sequence>MIESFAGKRCKDLLEGNPPKSFPVSLVRTAQRKLFMLDKAVELEGLRSPLGNRLEALKSDRQGQYSIRTNDQSYHSEWQNRTAFEKNITN</sequence>
<evidence type="ECO:0000313" key="2">
    <source>
        <dbReference type="Proteomes" id="UP000057213"/>
    </source>
</evidence>
<dbReference type="InterPro" id="IPR035093">
    <property type="entry name" value="RelE/ParE_toxin_dom_sf"/>
</dbReference>